<gene>
    <name evidence="6" type="primary">LOC104600320</name>
</gene>
<dbReference type="AlphaFoldDB" id="A0A1U8A370"/>
<evidence type="ECO:0000256" key="2">
    <source>
        <dbReference type="SAM" id="MobiDB-lite"/>
    </source>
</evidence>
<dbReference type="PANTHER" id="PTHR31105">
    <property type="entry name" value="EXTRA-LARGE G-PROTEIN-LIKE"/>
    <property type="match status" value="1"/>
</dbReference>
<proteinExistence type="predicted"/>
<feature type="region of interest" description="Disordered" evidence="2">
    <location>
        <begin position="677"/>
        <end position="760"/>
    </location>
</feature>
<dbReference type="eggNOG" id="ENOG502QTCM">
    <property type="taxonomic scope" value="Eukaryota"/>
</dbReference>
<dbReference type="InterPro" id="IPR021480">
    <property type="entry name" value="Zinc_ribbon_12"/>
</dbReference>
<accession>A0A1U8A370</accession>
<feature type="domain" description="Probable zinc-ribbon" evidence="3">
    <location>
        <begin position="556"/>
        <end position="599"/>
    </location>
</feature>
<dbReference type="Pfam" id="PF11331">
    <property type="entry name" value="Zn_ribbon_12"/>
    <property type="match status" value="1"/>
</dbReference>
<evidence type="ECO:0000256" key="1">
    <source>
        <dbReference type="SAM" id="Coils"/>
    </source>
</evidence>
<evidence type="ECO:0000313" key="5">
    <source>
        <dbReference type="Proteomes" id="UP000189703"/>
    </source>
</evidence>
<feature type="compositionally biased region" description="Basic and acidic residues" evidence="2">
    <location>
        <begin position="212"/>
        <end position="224"/>
    </location>
</feature>
<feature type="region of interest" description="Disordered" evidence="2">
    <location>
        <begin position="181"/>
        <end position="277"/>
    </location>
</feature>
<feature type="compositionally biased region" description="Basic and acidic residues" evidence="2">
    <location>
        <begin position="83"/>
        <end position="100"/>
    </location>
</feature>
<dbReference type="InParanoid" id="A0A1U8A370"/>
<dbReference type="InterPro" id="IPR055126">
    <property type="entry name" value="EDR4-like_N"/>
</dbReference>
<feature type="compositionally biased region" description="Polar residues" evidence="2">
    <location>
        <begin position="268"/>
        <end position="277"/>
    </location>
</feature>
<evidence type="ECO:0000259" key="4">
    <source>
        <dbReference type="Pfam" id="PF22910"/>
    </source>
</evidence>
<name>A0A1U8A370_NELNU</name>
<dbReference type="STRING" id="4432.A0A1U8A370"/>
<feature type="domain" description="Enhanced disease resistance 4-like N-terminal" evidence="4">
    <location>
        <begin position="6"/>
        <end position="39"/>
    </location>
</feature>
<dbReference type="RefSeq" id="XP_010261502.1">
    <property type="nucleotide sequence ID" value="XM_010263200.2"/>
</dbReference>
<keyword evidence="1" id="KW-0175">Coiled coil</keyword>
<evidence type="ECO:0000259" key="3">
    <source>
        <dbReference type="Pfam" id="PF11331"/>
    </source>
</evidence>
<evidence type="ECO:0000313" key="6">
    <source>
        <dbReference type="RefSeq" id="XP_010261502.1"/>
    </source>
</evidence>
<feature type="compositionally biased region" description="Basic and acidic residues" evidence="2">
    <location>
        <begin position="49"/>
        <end position="71"/>
    </location>
</feature>
<dbReference type="OrthoDB" id="2020426at2759"/>
<dbReference type="Proteomes" id="UP000189703">
    <property type="component" value="Unplaced"/>
</dbReference>
<keyword evidence="5" id="KW-1185">Reference proteome</keyword>
<dbReference type="FunCoup" id="A0A1U8A370">
    <property type="interactions" value="2477"/>
</dbReference>
<reference evidence="6" key="1">
    <citation type="submission" date="2025-08" db="UniProtKB">
        <authorList>
            <consortium name="RefSeq"/>
        </authorList>
    </citation>
    <scope>IDENTIFICATION</scope>
</reference>
<feature type="region of interest" description="Disordered" evidence="2">
    <location>
        <begin position="338"/>
        <end position="360"/>
    </location>
</feature>
<sequence length="975" mass="107997">MAEGTKVRVVRCPRCENLLPELPDYSVYQCGGCGAVLRAKVQASAIDESSNKSVEERTRSGCGSEKLEISSEKGGANLSDASETDRESNGLECRRSREKPLSSPEKVFVSNSASSSRPQSREGMSSDHNGGRGVEPTPSRYNNVSTEKESGYGGGSRYRNPSKAPADYWVDGKNQIIDANRDEFDKSHMEKGIREVKPRTVTNGNGSLGLEHSPDWRRGGERDGQPASRRPPRTVTVEGLRYSNFPYPDEGPSNYHLGSSHGYAEPSVKNQNKPTGSNKVEYLEQDRAELLRKLDELKDQLSRSCDVAEKSNDRIAMDRRMVHPEPYGGRDPWFPEGLAGSSSRSSVQAFPPDKRLPRPSFFSNGHESVQLMNRPDMDLQNFYPPMHVANDIPGYGDPFGPPMLRRNPHQPPRQYTQRPSHDFFSGHYMDIESDPIASYPQNTFFHQPACSCLQCYNKHWQMPAHFPPPVFQNRRIPDAGIDPMFNRLETPAPFPPRNCAAPRGGANTASLHSREPQSRARRQVDLDSEMDGFGRARSGRVVVANATGRRCLPIDGGAPFITCCSCFALLQLPRKLSLIQKNQQKLRCGACSTVMLLSVESKRLVVSFPVQAMQTSPDQAEDGSEEMVKGLSHSHTYVNRDSINSSEDFDNSGYNFQCMDSEQGLSSKDQKWNLGESQKMQGHLSSSFSSSENEESPDSVIARRQVSKSGEQPLKATVTPPLPGSPLHEHSTYGQGTNRFGKGNLSKRSEQEKVVSNKGTFRQDSIKDASAATEMDVSFNEYSNTGMSQDSGEVSREDVPRVSKAGDSFFAGLIKKSFRDFTRSNHTVENERCIVSVNGQPIPDRLVKKAEKKAGPIHPGQYWYDSQGGFWGVMGQPCLGIIPPFIEEFNYPMPKNCAGGNTRIFVNGRELHQKDLDLLSSRGLPDTADKSYIIEISGRVMDADSGEELESLGKLAPTVERVKHGFGMRVPKVAM</sequence>
<dbReference type="Pfam" id="PF22910">
    <property type="entry name" value="EDR4-like_1st"/>
    <property type="match status" value="1"/>
</dbReference>
<feature type="region of interest" description="Disordered" evidence="2">
    <location>
        <begin position="44"/>
        <end position="168"/>
    </location>
</feature>
<protein>
    <submittedName>
        <fullName evidence="6">Uncharacterized protein LOC104600320</fullName>
    </submittedName>
</protein>
<dbReference type="PANTHER" id="PTHR31105:SF42">
    <property type="entry name" value="OS02G0258300 PROTEIN"/>
    <property type="match status" value="1"/>
</dbReference>
<feature type="region of interest" description="Disordered" evidence="2">
    <location>
        <begin position="496"/>
        <end position="520"/>
    </location>
</feature>
<dbReference type="GeneID" id="104600320"/>
<dbReference type="InterPro" id="IPR040244">
    <property type="entry name" value="EDR4-like"/>
</dbReference>
<dbReference type="GO" id="GO:1900150">
    <property type="term" value="P:regulation of defense response to fungus"/>
    <property type="evidence" value="ECO:0007669"/>
    <property type="project" value="InterPro"/>
</dbReference>
<feature type="coiled-coil region" evidence="1">
    <location>
        <begin position="280"/>
        <end position="311"/>
    </location>
</feature>
<feature type="compositionally biased region" description="Basic and acidic residues" evidence="2">
    <location>
        <begin position="181"/>
        <end position="198"/>
    </location>
</feature>
<dbReference type="OMA" id="PFGSQML"/>
<dbReference type="KEGG" id="nnu:104600320"/>
<organism evidence="5 6">
    <name type="scientific">Nelumbo nucifera</name>
    <name type="common">Sacred lotus</name>
    <dbReference type="NCBI Taxonomy" id="4432"/>
    <lineage>
        <taxon>Eukaryota</taxon>
        <taxon>Viridiplantae</taxon>
        <taxon>Streptophyta</taxon>
        <taxon>Embryophyta</taxon>
        <taxon>Tracheophyta</taxon>
        <taxon>Spermatophyta</taxon>
        <taxon>Magnoliopsida</taxon>
        <taxon>Proteales</taxon>
        <taxon>Nelumbonaceae</taxon>
        <taxon>Nelumbo</taxon>
    </lineage>
</organism>